<dbReference type="NCBIfam" id="NF033546">
    <property type="entry name" value="transpos_IS21"/>
    <property type="match status" value="1"/>
</dbReference>
<evidence type="ECO:0000259" key="2">
    <source>
        <dbReference type="PROSITE" id="PS50994"/>
    </source>
</evidence>
<evidence type="ECO:0000313" key="4">
    <source>
        <dbReference type="Proteomes" id="UP000494363"/>
    </source>
</evidence>
<gene>
    <name evidence="3" type="ORF">LMG29542_07257</name>
</gene>
<feature type="domain" description="Integrase catalytic" evidence="2">
    <location>
        <begin position="114"/>
        <end position="298"/>
    </location>
</feature>
<accession>A0A6J5F3R9</accession>
<dbReference type="RefSeq" id="WP_175232574.1">
    <property type="nucleotide sequence ID" value="NZ_CADIKH010000076.1"/>
</dbReference>
<evidence type="ECO:0000313" key="3">
    <source>
        <dbReference type="EMBL" id="CAB3773489.1"/>
    </source>
</evidence>
<reference evidence="3 4" key="1">
    <citation type="submission" date="2020-04" db="EMBL/GenBank/DDBJ databases">
        <authorList>
            <person name="De Canck E."/>
        </authorList>
    </citation>
    <scope>NUCLEOTIDE SEQUENCE [LARGE SCALE GENOMIC DNA]</scope>
    <source>
        <strain evidence="3 4">LMG 29542</strain>
    </source>
</reference>
<dbReference type="PANTHER" id="PTHR35004">
    <property type="entry name" value="TRANSPOSASE RV3428C-RELATED"/>
    <property type="match status" value="1"/>
</dbReference>
<keyword evidence="4" id="KW-1185">Reference proteome</keyword>
<dbReference type="Pfam" id="PF22483">
    <property type="entry name" value="Mu-transpos_C_2"/>
    <property type="match status" value="1"/>
</dbReference>
<dbReference type="Gene3D" id="1.10.10.60">
    <property type="entry name" value="Homeodomain-like"/>
    <property type="match status" value="1"/>
</dbReference>
<dbReference type="PANTHER" id="PTHR35004:SF7">
    <property type="entry name" value="INTEGRASE PROTEIN"/>
    <property type="match status" value="1"/>
</dbReference>
<name>A0A6J5F3R9_9BURK</name>
<feature type="compositionally biased region" description="Basic and acidic residues" evidence="1">
    <location>
        <begin position="469"/>
        <end position="504"/>
    </location>
</feature>
<dbReference type="Proteomes" id="UP000494363">
    <property type="component" value="Unassembled WGS sequence"/>
</dbReference>
<organism evidence="3 4">
    <name type="scientific">Paraburkholderia humisilvae</name>
    <dbReference type="NCBI Taxonomy" id="627669"/>
    <lineage>
        <taxon>Bacteria</taxon>
        <taxon>Pseudomonadati</taxon>
        <taxon>Pseudomonadota</taxon>
        <taxon>Betaproteobacteria</taxon>
        <taxon>Burkholderiales</taxon>
        <taxon>Burkholderiaceae</taxon>
        <taxon>Paraburkholderia</taxon>
    </lineage>
</organism>
<dbReference type="PROSITE" id="PS50994">
    <property type="entry name" value="INTEGRASE"/>
    <property type="match status" value="1"/>
</dbReference>
<dbReference type="EMBL" id="CADIKH010000076">
    <property type="protein sequence ID" value="CAB3773489.1"/>
    <property type="molecule type" value="Genomic_DNA"/>
</dbReference>
<proteinExistence type="predicted"/>
<dbReference type="GO" id="GO:0015074">
    <property type="term" value="P:DNA integration"/>
    <property type="evidence" value="ECO:0007669"/>
    <property type="project" value="InterPro"/>
</dbReference>
<dbReference type="InterPro" id="IPR054353">
    <property type="entry name" value="IstA-like_C"/>
</dbReference>
<sequence length="504" mass="57301">MTITAELEAQILRLYHVEKWRCGTIATQLHVHHTTVQRVLAQAGLPRHGAPLRTSMIDPYLPFIRQTLEKFPTLTASRLYAMVRERGYKGAPHHFRHLVSLHRPRPPAEAFLRLRTLPGEQGQVDWAHFGHLEIGRARRPLMAFVMVLSYSRDLYLRFFLDARMESFLRGHVGAFNAWCGLPRVLLYDNLKSAVLERQGDAIRFHPTLLAFAGHYRFEPRPVAVARGNEKGRVERAIRHVREAFFVARKFADLADLNAQAEHWCRTQAADRPCPEDRTITVRQALAQEQPLLLPLPGNPYPVEEQLAVKVGKTPYVRFDLNDYTIPHTHVRRTLSVRADPDQVRVFDGADMIASHRRSYDRAAQIENPLHLKTLEQFKRQARQHRGVNSLTKAVPACQLLLTRAAERGANLGALTTALLRLLDRYGAADLQTAVEDALRAGSAHTNTVRAALERQRAARGAPPPVAMKLPEHVRRKDTPVQPHRPDTYDQLGAEEHDNTEPEQQ</sequence>
<evidence type="ECO:0000256" key="1">
    <source>
        <dbReference type="SAM" id="MobiDB-lite"/>
    </source>
</evidence>
<protein>
    <recommendedName>
        <fullName evidence="2">Integrase catalytic domain-containing protein</fullName>
    </recommendedName>
</protein>
<feature type="region of interest" description="Disordered" evidence="1">
    <location>
        <begin position="454"/>
        <end position="504"/>
    </location>
</feature>
<dbReference type="AlphaFoldDB" id="A0A6J5F3R9"/>
<dbReference type="InterPro" id="IPR001584">
    <property type="entry name" value="Integrase_cat-core"/>
</dbReference>